<comment type="caution">
    <text evidence="2">The sequence shown here is derived from an EMBL/GenBank/DDBJ whole genome shotgun (WGS) entry which is preliminary data.</text>
</comment>
<reference evidence="2" key="1">
    <citation type="journal article" date="2020" name="J Insects Food Feed">
        <title>The yellow mealworm (Tenebrio molitor) genome: a resource for the emerging insects as food and feed industry.</title>
        <authorList>
            <person name="Eriksson T."/>
            <person name="Andere A."/>
            <person name="Kelstrup H."/>
            <person name="Emery V."/>
            <person name="Picard C."/>
        </authorList>
    </citation>
    <scope>NUCLEOTIDE SEQUENCE</scope>
    <source>
        <strain evidence="2">Stoneville</strain>
        <tissue evidence="2">Whole head</tissue>
    </source>
</reference>
<evidence type="ECO:0000256" key="1">
    <source>
        <dbReference type="SAM" id="MobiDB-lite"/>
    </source>
</evidence>
<keyword evidence="3" id="KW-1185">Reference proteome</keyword>
<gene>
    <name evidence="2" type="ORF">GEV33_013033</name>
</gene>
<dbReference type="Proteomes" id="UP000719412">
    <property type="component" value="Unassembled WGS sequence"/>
</dbReference>
<dbReference type="AlphaFoldDB" id="A0A8J6H803"/>
<name>A0A8J6H803_TENMO</name>
<dbReference type="EMBL" id="JABDTM020027933">
    <property type="protein sequence ID" value="KAH0809760.1"/>
    <property type="molecule type" value="Genomic_DNA"/>
</dbReference>
<evidence type="ECO:0000313" key="2">
    <source>
        <dbReference type="EMBL" id="KAH0809760.1"/>
    </source>
</evidence>
<proteinExistence type="predicted"/>
<sequence length="159" mass="17905">MQEPTARGHDAVSCHPKLSAKHETPTAFHYLTDITLPLCTVLPRAGSHMAIHHFREKGFSWGCGTSREKWTSRGRGPTRIQRRPGRAHPFLARFINVAPNYIHSTRYGQRSATARLLTRTSHPSRATPGPISPANVTQTCEPEPNQLRNAHFFLRPLKK</sequence>
<feature type="region of interest" description="Disordered" evidence="1">
    <location>
        <begin position="120"/>
        <end position="142"/>
    </location>
</feature>
<accession>A0A8J6H803</accession>
<reference evidence="2" key="2">
    <citation type="submission" date="2021-08" db="EMBL/GenBank/DDBJ databases">
        <authorList>
            <person name="Eriksson T."/>
        </authorList>
    </citation>
    <scope>NUCLEOTIDE SEQUENCE</scope>
    <source>
        <strain evidence="2">Stoneville</strain>
        <tissue evidence="2">Whole head</tissue>
    </source>
</reference>
<protein>
    <submittedName>
        <fullName evidence="2">Uncharacterized protein</fullName>
    </submittedName>
</protein>
<evidence type="ECO:0000313" key="3">
    <source>
        <dbReference type="Proteomes" id="UP000719412"/>
    </source>
</evidence>
<organism evidence="2 3">
    <name type="scientific">Tenebrio molitor</name>
    <name type="common">Yellow mealworm beetle</name>
    <dbReference type="NCBI Taxonomy" id="7067"/>
    <lineage>
        <taxon>Eukaryota</taxon>
        <taxon>Metazoa</taxon>
        <taxon>Ecdysozoa</taxon>
        <taxon>Arthropoda</taxon>
        <taxon>Hexapoda</taxon>
        <taxon>Insecta</taxon>
        <taxon>Pterygota</taxon>
        <taxon>Neoptera</taxon>
        <taxon>Endopterygota</taxon>
        <taxon>Coleoptera</taxon>
        <taxon>Polyphaga</taxon>
        <taxon>Cucujiformia</taxon>
        <taxon>Tenebrionidae</taxon>
        <taxon>Tenebrio</taxon>
    </lineage>
</organism>